<sequence length="116" mass="12364">MKERGGLICGISGSGAGRGLSFAVDPTFIFRLNTCIVPLSLDAAKYCKLFEKAKLYISALSAPLLTSWRRLPSAALKILISVPLVLAVAISLPSCDNAKHATREVCALINLVFFAP</sequence>
<protein>
    <submittedName>
        <fullName evidence="1">Uncharacterized protein</fullName>
    </submittedName>
</protein>
<evidence type="ECO:0000313" key="1">
    <source>
        <dbReference type="EMBL" id="JAD85205.1"/>
    </source>
</evidence>
<organism evidence="1">
    <name type="scientific">Arundo donax</name>
    <name type="common">Giant reed</name>
    <name type="synonym">Donax arundinaceus</name>
    <dbReference type="NCBI Taxonomy" id="35708"/>
    <lineage>
        <taxon>Eukaryota</taxon>
        <taxon>Viridiplantae</taxon>
        <taxon>Streptophyta</taxon>
        <taxon>Embryophyta</taxon>
        <taxon>Tracheophyta</taxon>
        <taxon>Spermatophyta</taxon>
        <taxon>Magnoliopsida</taxon>
        <taxon>Liliopsida</taxon>
        <taxon>Poales</taxon>
        <taxon>Poaceae</taxon>
        <taxon>PACMAD clade</taxon>
        <taxon>Arundinoideae</taxon>
        <taxon>Arundineae</taxon>
        <taxon>Arundo</taxon>
    </lineage>
</organism>
<dbReference type="EMBL" id="GBRH01212690">
    <property type="protein sequence ID" value="JAD85205.1"/>
    <property type="molecule type" value="Transcribed_RNA"/>
</dbReference>
<accession>A0A0A9DHU5</accession>
<reference evidence="1" key="2">
    <citation type="journal article" date="2015" name="Data Brief">
        <title>Shoot transcriptome of the giant reed, Arundo donax.</title>
        <authorList>
            <person name="Barrero R.A."/>
            <person name="Guerrero F.D."/>
            <person name="Moolhuijzen P."/>
            <person name="Goolsby J.A."/>
            <person name="Tidwell J."/>
            <person name="Bellgard S.E."/>
            <person name="Bellgard M.I."/>
        </authorList>
    </citation>
    <scope>NUCLEOTIDE SEQUENCE</scope>
    <source>
        <tissue evidence="1">Shoot tissue taken approximately 20 cm above the soil surface</tissue>
    </source>
</reference>
<proteinExistence type="predicted"/>
<reference evidence="1" key="1">
    <citation type="submission" date="2014-09" db="EMBL/GenBank/DDBJ databases">
        <authorList>
            <person name="Magalhaes I.L.F."/>
            <person name="Oliveira U."/>
            <person name="Santos F.R."/>
            <person name="Vidigal T.H.D.A."/>
            <person name="Brescovit A.D."/>
            <person name="Santos A.J."/>
        </authorList>
    </citation>
    <scope>NUCLEOTIDE SEQUENCE</scope>
    <source>
        <tissue evidence="1">Shoot tissue taken approximately 20 cm above the soil surface</tissue>
    </source>
</reference>
<dbReference type="AlphaFoldDB" id="A0A0A9DHU5"/>
<name>A0A0A9DHU5_ARUDO</name>